<evidence type="ECO:0000313" key="3">
    <source>
        <dbReference type="EMBL" id="KAK6629221.1"/>
    </source>
</evidence>
<organism evidence="3 4">
    <name type="scientific">Polyplax serrata</name>
    <name type="common">Common mouse louse</name>
    <dbReference type="NCBI Taxonomy" id="468196"/>
    <lineage>
        <taxon>Eukaryota</taxon>
        <taxon>Metazoa</taxon>
        <taxon>Ecdysozoa</taxon>
        <taxon>Arthropoda</taxon>
        <taxon>Hexapoda</taxon>
        <taxon>Insecta</taxon>
        <taxon>Pterygota</taxon>
        <taxon>Neoptera</taxon>
        <taxon>Paraneoptera</taxon>
        <taxon>Psocodea</taxon>
        <taxon>Troctomorpha</taxon>
        <taxon>Phthiraptera</taxon>
        <taxon>Anoplura</taxon>
        <taxon>Polyplacidae</taxon>
        <taxon>Polyplax</taxon>
    </lineage>
</organism>
<dbReference type="Proteomes" id="UP001372834">
    <property type="component" value="Unassembled WGS sequence"/>
</dbReference>
<proteinExistence type="predicted"/>
<comment type="caution">
    <text evidence="3">The sequence shown here is derived from an EMBL/GenBank/DDBJ whole genome shotgun (WGS) entry which is preliminary data.</text>
</comment>
<accession>A0AAN8P107</accession>
<evidence type="ECO:0000313" key="4">
    <source>
        <dbReference type="Proteomes" id="UP001372834"/>
    </source>
</evidence>
<gene>
    <name evidence="3" type="ORF">RUM43_003038</name>
</gene>
<dbReference type="AlphaFoldDB" id="A0AAN8P107"/>
<keyword evidence="2" id="KW-0732">Signal</keyword>
<protein>
    <submittedName>
        <fullName evidence="3">Uncharacterized protein</fullName>
    </submittedName>
</protein>
<name>A0AAN8P107_POLSC</name>
<feature type="region of interest" description="Disordered" evidence="1">
    <location>
        <begin position="38"/>
        <end position="143"/>
    </location>
</feature>
<reference evidence="3 4" key="1">
    <citation type="submission" date="2023-10" db="EMBL/GenBank/DDBJ databases">
        <title>Genomes of two closely related lineages of the louse Polyplax serrata with different host specificities.</title>
        <authorList>
            <person name="Martinu J."/>
            <person name="Tarabai H."/>
            <person name="Stefka J."/>
            <person name="Hypsa V."/>
        </authorList>
    </citation>
    <scope>NUCLEOTIDE SEQUENCE [LARGE SCALE GENOMIC DNA]</scope>
    <source>
        <strain evidence="3">HR10_N</strain>
    </source>
</reference>
<sequence length="226" mass="25286">MFITRAICLVLATTVAECFFLPSFSMRKQPDCVRRAPSNGQWIHGVGTTGTTGNTNNHGQPAYGNFKDYGSYPQQQNQLQQLPLQQQQQQHQQQPQSSQQQPSAQSQTQPLQPQSLQQQTTQPQSQSPQGQSPSQQQQQLYAAPTQNHPKYEQVPYQVINPQKFAYDGGYGTYPQGMQLVPCLCPVNKEILEQQNQQFQQQQQVAPLQASPTSETGNVGKPEKKTT</sequence>
<evidence type="ECO:0000256" key="2">
    <source>
        <dbReference type="SAM" id="SignalP"/>
    </source>
</evidence>
<feature type="chain" id="PRO_5042964397" evidence="2">
    <location>
        <begin position="19"/>
        <end position="226"/>
    </location>
</feature>
<dbReference type="EMBL" id="JAWJWE010000036">
    <property type="protein sequence ID" value="KAK6629221.1"/>
    <property type="molecule type" value="Genomic_DNA"/>
</dbReference>
<feature type="signal peptide" evidence="2">
    <location>
        <begin position="1"/>
        <end position="18"/>
    </location>
</feature>
<evidence type="ECO:0000256" key="1">
    <source>
        <dbReference type="SAM" id="MobiDB-lite"/>
    </source>
</evidence>
<feature type="compositionally biased region" description="Low complexity" evidence="1">
    <location>
        <begin position="73"/>
        <end position="140"/>
    </location>
</feature>
<feature type="region of interest" description="Disordered" evidence="1">
    <location>
        <begin position="195"/>
        <end position="226"/>
    </location>
</feature>